<accession>A0A364K8J8</accession>
<dbReference type="Gene3D" id="2.160.20.10">
    <property type="entry name" value="Single-stranded right-handed beta-helix, Pectin lyase-like"/>
    <property type="match status" value="2"/>
</dbReference>
<dbReference type="OrthoDB" id="467713at2"/>
<dbReference type="EMBL" id="QJKK01000001">
    <property type="protein sequence ID" value="RAL26614.1"/>
    <property type="molecule type" value="Genomic_DNA"/>
</dbReference>
<proteinExistence type="predicted"/>
<dbReference type="SUPFAM" id="SSF52540">
    <property type="entry name" value="P-loop containing nucleoside triphosphate hydrolases"/>
    <property type="match status" value="1"/>
</dbReference>
<keyword evidence="1" id="KW-0677">Repeat</keyword>
<dbReference type="PRINTS" id="PR00819">
    <property type="entry name" value="CBXCFQXSUPER"/>
</dbReference>
<keyword evidence="3" id="KW-0067">ATP-binding</keyword>
<dbReference type="Pfam" id="PF13229">
    <property type="entry name" value="Beta_helix"/>
    <property type="match status" value="2"/>
</dbReference>
<evidence type="ECO:0000313" key="5">
    <source>
        <dbReference type="EMBL" id="RAL26614.1"/>
    </source>
</evidence>
<comment type="caution">
    <text evidence="5">The sequence shown here is derived from an EMBL/GenBank/DDBJ whole genome shotgun (WGS) entry which is preliminary data.</text>
</comment>
<reference evidence="5 6" key="2">
    <citation type="submission" date="2018-06" db="EMBL/GenBank/DDBJ databases">
        <authorList>
            <person name="Zhirakovskaya E."/>
        </authorList>
    </citation>
    <scope>NUCLEOTIDE SEQUENCE [LARGE SCALE GENOMIC DNA]</scope>
    <source>
        <strain evidence="5 6">FBKL4.011</strain>
    </source>
</reference>
<dbReference type="PANTHER" id="PTHR22990">
    <property type="entry name" value="F-BOX ONLY PROTEIN"/>
    <property type="match status" value="1"/>
</dbReference>
<keyword evidence="6" id="KW-1185">Reference proteome</keyword>
<feature type="domain" description="Right handed beta helix" evidence="4">
    <location>
        <begin position="222"/>
        <end position="367"/>
    </location>
</feature>
<feature type="domain" description="Right handed beta helix" evidence="4">
    <location>
        <begin position="80"/>
        <end position="215"/>
    </location>
</feature>
<evidence type="ECO:0000256" key="3">
    <source>
        <dbReference type="ARBA" id="ARBA00022840"/>
    </source>
</evidence>
<dbReference type="SUPFAM" id="SSF51126">
    <property type="entry name" value="Pectin lyase-like"/>
    <property type="match status" value="2"/>
</dbReference>
<gene>
    <name evidence="5" type="ORF">DL897_00755</name>
</gene>
<protein>
    <recommendedName>
        <fullName evidence="4">Right handed beta helix domain-containing protein</fullName>
    </recommendedName>
</protein>
<dbReference type="AlphaFoldDB" id="A0A364K8J8"/>
<organism evidence="5 6">
    <name type="scientific">Thermoflavimicrobium daqui</name>
    <dbReference type="NCBI Taxonomy" id="2137476"/>
    <lineage>
        <taxon>Bacteria</taxon>
        <taxon>Bacillati</taxon>
        <taxon>Bacillota</taxon>
        <taxon>Bacilli</taxon>
        <taxon>Bacillales</taxon>
        <taxon>Thermoactinomycetaceae</taxon>
        <taxon>Thermoflavimicrobium</taxon>
    </lineage>
</organism>
<evidence type="ECO:0000259" key="4">
    <source>
        <dbReference type="Pfam" id="PF13229"/>
    </source>
</evidence>
<evidence type="ECO:0000256" key="2">
    <source>
        <dbReference type="ARBA" id="ARBA00022741"/>
    </source>
</evidence>
<dbReference type="InterPro" id="IPR000641">
    <property type="entry name" value="CbxX/CfxQ"/>
</dbReference>
<dbReference type="Gene3D" id="3.40.50.300">
    <property type="entry name" value="P-loop containing nucleotide triphosphate hydrolases"/>
    <property type="match status" value="1"/>
</dbReference>
<dbReference type="PANTHER" id="PTHR22990:SF15">
    <property type="entry name" value="F-BOX ONLY PROTEIN 10"/>
    <property type="match status" value="1"/>
</dbReference>
<dbReference type="SMART" id="SM00710">
    <property type="entry name" value="PbH1"/>
    <property type="match status" value="7"/>
</dbReference>
<dbReference type="InterPro" id="IPR039448">
    <property type="entry name" value="Beta_helix"/>
</dbReference>
<dbReference type="Proteomes" id="UP000251213">
    <property type="component" value="Unassembled WGS sequence"/>
</dbReference>
<sequence>MMALSSEKTSFQVSRKLFSKNKSIQRAIEAAPVGSTIEIGPGIYKEDIVIDKYIELIGVGDKEKIVIQGIKSSSLTMKNGYAVIRNMTIKQPKENGLDRGMDTVYIENGTLLLESCRIEAGKGPGITIDGATAEPIIRHCEIKSYKNSAILNKGTGNIIFDHCHFSSAAKSSPVIHILEGNPVFKRCSVVGADSKSCGLYIESKGKGKFEECNIYGFDHEAAIYIKGTSPTFNRCKIHDGKHCAIVIRKGKGVFKGCSIFSFEKDAPAIRISNGSSPFFQDCTVRNCKGGGFIFEEDSGGLLDKCNLFGFINQPAIRIFEGANPSVLHTKIHDGNVEGVVSTSDGKGMLRDCELYSFNSHVVAVTNGAQLDVLNCKIYKGNAHGIYFSQKTKGMVQDTQLSEFPNAAAIHVSKAAEPSIYSCQVFDSLKGVQVNEHGRGKFERCVFWDIEKEVWDISESDPDIYLCKEMNKEKGRYELSDSATGDALLLSNPKVSELFEQVEKQVGQWKVKAKMKEVVHYLDYLQDRKRLGIKTVEELHIHALFLGPSDSGKEKMADLYGQMIHAIELVDSSHLVKITPSDLTNSDPFVMEQMIKQRIEEAYGGVLFLDQIHLLAPEQLAHALLPSLYQIVNHLVPETAVIIAGPVEAVQEWLEKFQDLKQHFVNEFIFEEYTPEDMVSLFLEVVKENEYQIHETCMSVLLKEMHHLWNIDDEKSCVERVKEYFKIVQMVQSRRCLKLPKEQRTKEALTMIMPEDLTWKTEKEVQPGDQDWVKELEKVYSKTKKEDTNE</sequence>
<dbReference type="InterPro" id="IPR006626">
    <property type="entry name" value="PbH1"/>
</dbReference>
<dbReference type="GO" id="GO:0005524">
    <property type="term" value="F:ATP binding"/>
    <property type="evidence" value="ECO:0007669"/>
    <property type="project" value="UniProtKB-KW"/>
</dbReference>
<dbReference type="InterPro" id="IPR051550">
    <property type="entry name" value="SCF-Subunits/Alg-Epimerases"/>
</dbReference>
<reference evidence="5 6" key="1">
    <citation type="submission" date="2018-06" db="EMBL/GenBank/DDBJ databases">
        <title>Thermoflavimicrobium daqus sp. nov., a thermophilic microbe isolated from Moutai-flavour Daqu.</title>
        <authorList>
            <person name="Wang X."/>
            <person name="Zhou H."/>
        </authorList>
    </citation>
    <scope>NUCLEOTIDE SEQUENCE [LARGE SCALE GENOMIC DNA]</scope>
    <source>
        <strain evidence="5 6">FBKL4.011</strain>
    </source>
</reference>
<name>A0A364K8J8_9BACL</name>
<keyword evidence="2" id="KW-0547">Nucleotide-binding</keyword>
<dbReference type="InterPro" id="IPR012334">
    <property type="entry name" value="Pectin_lyas_fold"/>
</dbReference>
<dbReference type="InterPro" id="IPR011050">
    <property type="entry name" value="Pectin_lyase_fold/virulence"/>
</dbReference>
<evidence type="ECO:0000256" key="1">
    <source>
        <dbReference type="ARBA" id="ARBA00022737"/>
    </source>
</evidence>
<evidence type="ECO:0000313" key="6">
    <source>
        <dbReference type="Proteomes" id="UP000251213"/>
    </source>
</evidence>
<dbReference type="GO" id="GO:0006511">
    <property type="term" value="P:ubiquitin-dependent protein catabolic process"/>
    <property type="evidence" value="ECO:0007669"/>
    <property type="project" value="TreeGrafter"/>
</dbReference>
<dbReference type="InterPro" id="IPR027417">
    <property type="entry name" value="P-loop_NTPase"/>
</dbReference>